<gene>
    <name evidence="8" type="primary">LOC109010054</name>
</gene>
<dbReference type="KEGG" id="jre:109010054"/>
<feature type="region of interest" description="Disordered" evidence="6">
    <location>
        <begin position="427"/>
        <end position="480"/>
    </location>
</feature>
<proteinExistence type="inferred from homology"/>
<comment type="domain">
    <text evidence="5">The QLQ domain and WRC domain may be involved in protein-protein interaction and DNA-binding, respectively.</text>
</comment>
<evidence type="ECO:0000313" key="7">
    <source>
        <dbReference type="Proteomes" id="UP000235220"/>
    </source>
</evidence>
<dbReference type="Pfam" id="PF08879">
    <property type="entry name" value="WRC"/>
    <property type="match status" value="2"/>
</dbReference>
<dbReference type="FunCoup" id="A0A2I4GQZ6">
    <property type="interactions" value="21"/>
</dbReference>
<dbReference type="GO" id="GO:0006355">
    <property type="term" value="P:regulation of DNA-templated transcription"/>
    <property type="evidence" value="ECO:0007669"/>
    <property type="project" value="InterPro"/>
</dbReference>
<dbReference type="Proteomes" id="UP000235220">
    <property type="component" value="Chromosome 12"/>
</dbReference>
<evidence type="ECO:0000256" key="5">
    <source>
        <dbReference type="RuleBase" id="RU367127"/>
    </source>
</evidence>
<comment type="caution">
    <text evidence="4">Lacks conserved residue(s) required for the propagation of feature annotation.</text>
</comment>
<feature type="compositionally biased region" description="Polar residues" evidence="6">
    <location>
        <begin position="434"/>
        <end position="447"/>
    </location>
</feature>
<dbReference type="PANTHER" id="PTHR31602">
    <property type="entry name" value="GROWTH-REGULATING FACTOR 5"/>
    <property type="match status" value="1"/>
</dbReference>
<dbReference type="PANTHER" id="PTHR31602:SF103">
    <property type="entry name" value="GROWTH-REGULATING FACTOR"/>
    <property type="match status" value="1"/>
</dbReference>
<dbReference type="SMART" id="SM00951">
    <property type="entry name" value="QLQ"/>
    <property type="match status" value="1"/>
</dbReference>
<dbReference type="Pfam" id="PF08880">
    <property type="entry name" value="QLQ"/>
    <property type="match status" value="1"/>
</dbReference>
<evidence type="ECO:0000256" key="6">
    <source>
        <dbReference type="SAM" id="MobiDB-lite"/>
    </source>
</evidence>
<dbReference type="AlphaFoldDB" id="A0A2I4GQZ6"/>
<name>A0A2I4GQZ6_JUGRE</name>
<comment type="similarity">
    <text evidence="2 5">Belongs to the GRF family.</text>
</comment>
<keyword evidence="7" id="KW-1185">Reference proteome</keyword>
<keyword evidence="5" id="KW-0804">Transcription</keyword>
<dbReference type="PROSITE" id="PS51667">
    <property type="entry name" value="WRC"/>
    <property type="match status" value="2"/>
</dbReference>
<comment type="function">
    <text evidence="5">Transcription activator.</text>
</comment>
<protein>
    <recommendedName>
        <fullName evidence="5">Growth-regulating factor</fullName>
    </recommendedName>
</protein>
<keyword evidence="3 5" id="KW-0539">Nucleus</keyword>
<dbReference type="GO" id="GO:0099402">
    <property type="term" value="P:plant organ development"/>
    <property type="evidence" value="ECO:0007669"/>
    <property type="project" value="UniProtKB-ARBA"/>
</dbReference>
<dbReference type="RefSeq" id="XP_018846312.2">
    <property type="nucleotide sequence ID" value="XM_018990767.2"/>
</dbReference>
<evidence type="ECO:0000256" key="4">
    <source>
        <dbReference type="PROSITE-ProRule" id="PRU01002"/>
    </source>
</evidence>
<dbReference type="STRING" id="51240.A0A2I4GQZ6"/>
<evidence type="ECO:0000256" key="1">
    <source>
        <dbReference type="ARBA" id="ARBA00004123"/>
    </source>
</evidence>
<evidence type="ECO:0000313" key="8">
    <source>
        <dbReference type="RefSeq" id="XP_018846312.2"/>
    </source>
</evidence>
<feature type="compositionally biased region" description="Low complexity" evidence="6">
    <location>
        <begin position="456"/>
        <end position="472"/>
    </location>
</feature>
<dbReference type="OrthoDB" id="1103109at2759"/>
<keyword evidence="5" id="KW-0805">Transcription regulation</keyword>
<feature type="compositionally biased region" description="Basic residues" evidence="6">
    <location>
        <begin position="181"/>
        <end position="190"/>
    </location>
</feature>
<dbReference type="GO" id="GO:0005524">
    <property type="term" value="F:ATP binding"/>
    <property type="evidence" value="ECO:0007669"/>
    <property type="project" value="UniProtKB-UniRule"/>
</dbReference>
<reference evidence="8" key="1">
    <citation type="submission" date="2025-08" db="UniProtKB">
        <authorList>
            <consortium name="RefSeq"/>
        </authorList>
    </citation>
    <scope>IDENTIFICATION</scope>
    <source>
        <tissue evidence="8">Leaves</tissue>
    </source>
</reference>
<feature type="region of interest" description="Disordered" evidence="6">
    <location>
        <begin position="181"/>
        <end position="212"/>
    </location>
</feature>
<feature type="compositionally biased region" description="Polar residues" evidence="6">
    <location>
        <begin position="200"/>
        <end position="211"/>
    </location>
</feature>
<dbReference type="GO" id="GO:0006351">
    <property type="term" value="P:DNA-templated transcription"/>
    <property type="evidence" value="ECO:0007669"/>
    <property type="project" value="UniProtKB-UniRule"/>
</dbReference>
<accession>A0A2I4GQZ6</accession>
<keyword evidence="5" id="KW-0010">Activator</keyword>
<organism evidence="7 8">
    <name type="scientific">Juglans regia</name>
    <name type="common">English walnut</name>
    <dbReference type="NCBI Taxonomy" id="51240"/>
    <lineage>
        <taxon>Eukaryota</taxon>
        <taxon>Viridiplantae</taxon>
        <taxon>Streptophyta</taxon>
        <taxon>Embryophyta</taxon>
        <taxon>Tracheophyta</taxon>
        <taxon>Spermatophyta</taxon>
        <taxon>Magnoliopsida</taxon>
        <taxon>eudicotyledons</taxon>
        <taxon>Gunneridae</taxon>
        <taxon>Pentapetalae</taxon>
        <taxon>rosids</taxon>
        <taxon>fabids</taxon>
        <taxon>Fagales</taxon>
        <taxon>Juglandaceae</taxon>
        <taxon>Juglans</taxon>
    </lineage>
</organism>
<dbReference type="InterPro" id="IPR014978">
    <property type="entry name" value="Gln-Leu-Gln_QLQ"/>
</dbReference>
<comment type="subcellular location">
    <subcellularLocation>
        <location evidence="1 5">Nucleus</location>
    </subcellularLocation>
</comment>
<dbReference type="PROSITE" id="PS51666">
    <property type="entry name" value="QLQ"/>
    <property type="match status" value="1"/>
</dbReference>
<evidence type="ECO:0000256" key="3">
    <source>
        <dbReference type="ARBA" id="ARBA00023242"/>
    </source>
</evidence>
<sequence>MEALPFQCVPSSHSGRGGRGDGAGPQRMIDEEKSTVEVEEKRKCLAVKEAQPPWIKLGLGIGANSATAASAQNPVTEHGKPVVLTPAQLHELQGQSFIYKHLEAGLPVPLHLLVPIWKSVASCFGPSIYKLYPSFIGYFNPQGFDYRTMMDPEPGRCRRTDGKKWRCGKDVVPDQKYCERHMHRGRQRSRKPVEAIEISSPDSMPSGSGWSNDKLGESNPNHATSVTMGLQLMTQSSHDLATITRSSSTGSKKYVSCDAIATRTPIAAVAATMTSIPATVAMGTTTTLATVSNFTANVNQKIEHVSESKDRSGNDAVYNTTMKSNSKRVISPGLRFSPKSVLQVQICNSPCFGVQNGIELEPGRCRRTDGKKWRCSRDVVPDRKYCVQHMHRGAKMRLAASQAISVPATSGATSHNRASPSLRINIPKKAKFPSPNTDLSISIQASPQPMHDEKSATISSSDTTITDTSITANEYGHVSA</sequence>
<dbReference type="InterPro" id="IPR031137">
    <property type="entry name" value="GRF"/>
</dbReference>
<dbReference type="GO" id="GO:0005634">
    <property type="term" value="C:nucleus"/>
    <property type="evidence" value="ECO:0007669"/>
    <property type="project" value="UniProtKB-SubCell"/>
</dbReference>
<dbReference type="Gramene" id="Jr12_21250_p1">
    <property type="protein sequence ID" value="cds.Jr12_21250_p1"/>
    <property type="gene ID" value="Jr12_21250"/>
</dbReference>
<evidence type="ECO:0000256" key="2">
    <source>
        <dbReference type="ARBA" id="ARBA00008122"/>
    </source>
</evidence>
<feature type="region of interest" description="Disordered" evidence="6">
    <location>
        <begin position="1"/>
        <end position="27"/>
    </location>
</feature>
<dbReference type="GeneID" id="109010054"/>
<dbReference type="InterPro" id="IPR014977">
    <property type="entry name" value="WRC_dom"/>
</dbReference>